<reference evidence="7" key="2">
    <citation type="submission" date="2025-04" db="UniProtKB">
        <authorList>
            <consortium name="RefSeq"/>
        </authorList>
    </citation>
    <scope>IDENTIFICATION</scope>
</reference>
<evidence type="ECO:0000256" key="3">
    <source>
        <dbReference type="PIRSR" id="PIRSR000097-3"/>
    </source>
</evidence>
<dbReference type="PIRSF" id="PIRSF000097">
    <property type="entry name" value="AKR"/>
    <property type="match status" value="1"/>
</dbReference>
<evidence type="ECO:0000259" key="4">
    <source>
        <dbReference type="Pfam" id="PF00248"/>
    </source>
</evidence>
<dbReference type="FunFam" id="3.20.20.100:FF:000023">
    <property type="entry name" value="aldose reductase"/>
    <property type="match status" value="1"/>
</dbReference>
<accession>A0A6P4EIP9</accession>
<dbReference type="GO" id="GO:0016491">
    <property type="term" value="F:oxidoreductase activity"/>
    <property type="evidence" value="ECO:0007669"/>
    <property type="project" value="InterPro"/>
</dbReference>
<dbReference type="PANTHER" id="PTHR11732">
    <property type="entry name" value="ALDO/KETO REDUCTASE"/>
    <property type="match status" value="1"/>
</dbReference>
<name>A0A6P4EIP9_DRORH</name>
<dbReference type="RefSeq" id="XP_016978087.1">
    <property type="nucleotide sequence ID" value="XM_017122598.1"/>
</dbReference>
<feature type="domain" description="NADP-dependent oxidoreductase" evidence="4">
    <location>
        <begin position="18"/>
        <end position="290"/>
    </location>
</feature>
<dbReference type="Gene3D" id="3.20.20.100">
    <property type="entry name" value="NADP-dependent oxidoreductase domain"/>
    <property type="match status" value="1"/>
</dbReference>
<dbReference type="InterPro" id="IPR036812">
    <property type="entry name" value="NAD(P)_OxRdtase_dom_sf"/>
</dbReference>
<dbReference type="InterPro" id="IPR020471">
    <property type="entry name" value="AKR"/>
</dbReference>
<evidence type="ECO:0000256" key="2">
    <source>
        <dbReference type="PIRSR" id="PIRSR000097-2"/>
    </source>
</evidence>
<feature type="binding site" evidence="2">
    <location>
        <position position="113"/>
    </location>
    <ligand>
        <name>substrate</name>
    </ligand>
</feature>
<proteinExistence type="predicted"/>
<dbReference type="InterPro" id="IPR023210">
    <property type="entry name" value="NADP_OxRdtase_dom"/>
</dbReference>
<feature type="active site" description="Proton donor" evidence="1">
    <location>
        <position position="51"/>
    </location>
</feature>
<dbReference type="SUPFAM" id="SSF51430">
    <property type="entry name" value="NAD(P)-linked oxidoreductase"/>
    <property type="match status" value="1"/>
</dbReference>
<dbReference type="Pfam" id="PF00248">
    <property type="entry name" value="Aldo_ket_red"/>
    <property type="match status" value="1"/>
</dbReference>
<dbReference type="Proteomes" id="UP001652680">
    <property type="component" value="Unassembled WGS sequence"/>
</dbReference>
<dbReference type="PRINTS" id="PR00069">
    <property type="entry name" value="ALDKETRDTASE"/>
</dbReference>
<dbReference type="CDD" id="cd19116">
    <property type="entry name" value="AKR_AKR2E1-5"/>
    <property type="match status" value="1"/>
</dbReference>
<dbReference type="AlphaFoldDB" id="A0A6P4EIP9"/>
<protein>
    <submittedName>
        <fullName evidence="7">Aldose reductase isoform X2</fullName>
    </submittedName>
</protein>
<organism evidence="7">
    <name type="scientific">Drosophila rhopaloa</name>
    <name type="common">Fruit fly</name>
    <dbReference type="NCBI Taxonomy" id="1041015"/>
    <lineage>
        <taxon>Eukaryota</taxon>
        <taxon>Metazoa</taxon>
        <taxon>Ecdysozoa</taxon>
        <taxon>Arthropoda</taxon>
        <taxon>Hexapoda</taxon>
        <taxon>Insecta</taxon>
        <taxon>Pterygota</taxon>
        <taxon>Neoptera</taxon>
        <taxon>Endopterygota</taxon>
        <taxon>Diptera</taxon>
        <taxon>Brachycera</taxon>
        <taxon>Muscomorpha</taxon>
        <taxon>Ephydroidea</taxon>
        <taxon>Drosophilidae</taxon>
        <taxon>Drosophila</taxon>
        <taxon>Sophophora</taxon>
    </lineage>
</organism>
<evidence type="ECO:0000313" key="6">
    <source>
        <dbReference type="Proteomes" id="UP001652680"/>
    </source>
</evidence>
<dbReference type="OrthoDB" id="416253at2759"/>
<keyword evidence="6" id="KW-1185">Reference proteome</keyword>
<evidence type="ECO:0000313" key="7">
    <source>
        <dbReference type="RefSeq" id="XP_016978087.1"/>
    </source>
</evidence>
<sequence>MKLAPTVKLNNGYEMPILGLGTYNLKKSRCEAAVRHALELGYRHIDTAYLYRNEGIIGKVLGQFIGDRIIKREQVFLVTKLWDIYHEPQMVKYACEMQLKLLGVDYIDLYLIHSPVGVPYISDDDLMPHLNGELRTNDVDYLDTYKSMEQLVDLGLVRSLGLSNFNAKQLERLLESCQIKPVALQIECHPELVQIPLIELCKLHNITVVAYSPLGRPKTCRPLPEYYNDPKVLALADKYGKTPAQIVLRYLIDIGTVPIPKAAQQVHLIENLDVFDFHLTPEELLQLRSFNMGRRIWKFEKAKNHQYYPY</sequence>
<reference evidence="5" key="3">
    <citation type="submission" date="2025-05" db="UniProtKB">
        <authorList>
            <consortium name="EnsemblMetazoa"/>
        </authorList>
    </citation>
    <scope>IDENTIFICATION</scope>
</reference>
<dbReference type="EnsemblMetazoa" id="XM_017122598.2">
    <property type="protein sequence ID" value="XP_016978087.1"/>
    <property type="gene ID" value="LOC108043790"/>
</dbReference>
<reference evidence="6" key="1">
    <citation type="journal article" date="2021" name="Elife">
        <title>Highly contiguous assemblies of 101 drosophilid genomes.</title>
        <authorList>
            <person name="Kim B.Y."/>
            <person name="Wang J.R."/>
            <person name="Miller D.E."/>
            <person name="Barmina O."/>
            <person name="Delaney E."/>
            <person name="Thompson A."/>
            <person name="Comeault A.A."/>
            <person name="Peede D."/>
            <person name="D'Agostino E.R."/>
            <person name="Pelaez J."/>
            <person name="Aguilar J.M."/>
            <person name="Haji D."/>
            <person name="Matsunaga T."/>
            <person name="Armstrong E.E."/>
            <person name="Zych M."/>
            <person name="Ogawa Y."/>
            <person name="Stamenkovic-Radak M."/>
            <person name="Jelic M."/>
            <person name="Veselinovic M.S."/>
            <person name="Tanaskovic M."/>
            <person name="Eric P."/>
            <person name="Gao J.J."/>
            <person name="Katoh T.K."/>
            <person name="Toda M.J."/>
            <person name="Watabe H."/>
            <person name="Watada M."/>
            <person name="Davis J.S."/>
            <person name="Moyle L.C."/>
            <person name="Manoli G."/>
            <person name="Bertolini E."/>
            <person name="Kostal V."/>
            <person name="Hawley R.S."/>
            <person name="Takahashi A."/>
            <person name="Jones C.D."/>
            <person name="Price D.K."/>
            <person name="Whiteman N."/>
            <person name="Kopp A."/>
            <person name="Matute D.R."/>
            <person name="Petrov D.A."/>
        </authorList>
    </citation>
    <scope>NUCLEOTIDE SEQUENCE [LARGE SCALE GENOMIC DNA]</scope>
</reference>
<dbReference type="InterPro" id="IPR044488">
    <property type="entry name" value="AKR2E"/>
</dbReference>
<evidence type="ECO:0000256" key="1">
    <source>
        <dbReference type="PIRSR" id="PIRSR000097-1"/>
    </source>
</evidence>
<dbReference type="InterPro" id="IPR018170">
    <property type="entry name" value="Aldo/ket_reductase_CS"/>
</dbReference>
<dbReference type="PROSITE" id="PS00798">
    <property type="entry name" value="ALDOKETO_REDUCTASE_1"/>
    <property type="match status" value="1"/>
</dbReference>
<dbReference type="PROSITE" id="PS00062">
    <property type="entry name" value="ALDOKETO_REDUCTASE_2"/>
    <property type="match status" value="1"/>
</dbReference>
<gene>
    <name evidence="7" type="primary">LOC108043790</name>
    <name evidence="5" type="synonym">108043790</name>
</gene>
<feature type="site" description="Lowers pKa of active site Tyr" evidence="3">
    <location>
        <position position="80"/>
    </location>
</feature>
<dbReference type="GeneID" id="108043790"/>
<evidence type="ECO:0000313" key="5">
    <source>
        <dbReference type="EnsemblMetazoa" id="XP_016978087.1"/>
    </source>
</evidence>